<dbReference type="KEGG" id="geh:HYN69_20060"/>
<name>A0A2S0USD3_9RHOB</name>
<dbReference type="PANTHER" id="PTHR36925:SF1">
    <property type="entry name" value="COBALT-PRECORRIN-6A REDUCTASE"/>
    <property type="match status" value="1"/>
</dbReference>
<dbReference type="GO" id="GO:0016994">
    <property type="term" value="F:precorrin-6A reductase activity"/>
    <property type="evidence" value="ECO:0007669"/>
    <property type="project" value="InterPro"/>
</dbReference>
<sequence>MTRILLLGGTTEASLMAQALARAGLDAVFSYAGRTDSPAPQPLATRVGGFGGVPGLVAWLRDHRISHVIDATHPFAAQMSRNAITACAQTGIALVGLERAAWQPGPGDDWRTVLDVDAAVTTLPDAPARVFLAIGKQTLAPFAAKPQHHYLLRLVDPPTGPLPLPRASVVIARGPFDMASDAALLRDHAITHIVAKNAGGTGAEAKLTAARARGLPVILIDRPVLPARKVVATVSDVMAWLGHADTERGV</sequence>
<geneLocation type="plasmid" evidence="4 6">
    <name>unnamed2</name>
</geneLocation>
<dbReference type="UniPathway" id="UPA00148"/>
<reference evidence="4 6" key="1">
    <citation type="submission" date="2018-04" db="EMBL/GenBank/DDBJ databases">
        <title>Genome sequencing of Gemmobacter.</title>
        <authorList>
            <person name="Yi H."/>
            <person name="Baek M.-G."/>
        </authorList>
    </citation>
    <scope>NUCLEOTIDE SEQUENCE [LARGE SCALE GENOMIC DNA]</scope>
    <source>
        <strain evidence="4 6">HYN0069</strain>
        <plasmid evidence="6">Plasmid unnamed2</plasmid>
        <plasmid evidence="4 6">unnamed2</plasmid>
    </source>
</reference>
<evidence type="ECO:0000313" key="5">
    <source>
        <dbReference type="EMBL" id="AWB50872.1"/>
    </source>
</evidence>
<dbReference type="Proteomes" id="UP000244496">
    <property type="component" value="Plasmid unnamed2"/>
</dbReference>
<keyword evidence="6" id="KW-1185">Reference proteome</keyword>
<dbReference type="GO" id="GO:0009236">
    <property type="term" value="P:cobalamin biosynthetic process"/>
    <property type="evidence" value="ECO:0007669"/>
    <property type="project" value="UniProtKB-UniPathway"/>
</dbReference>
<evidence type="ECO:0000256" key="2">
    <source>
        <dbReference type="ARBA" id="ARBA00022573"/>
    </source>
</evidence>
<keyword evidence="2" id="KW-0169">Cobalamin biosynthesis</keyword>
<proteinExistence type="predicted"/>
<dbReference type="PROSITE" id="PS51014">
    <property type="entry name" value="COBK_CBIJ"/>
    <property type="match status" value="1"/>
</dbReference>
<protein>
    <submittedName>
        <fullName evidence="4">Cobalt-precorrin-6A reductase</fullName>
    </submittedName>
</protein>
<dbReference type="Pfam" id="PF02571">
    <property type="entry name" value="CbiJ"/>
    <property type="match status" value="1"/>
</dbReference>
<gene>
    <name evidence="4" type="ORF">HYN69_19250</name>
    <name evidence="5" type="ORF">HYN69_20060</name>
</gene>
<evidence type="ECO:0000313" key="6">
    <source>
        <dbReference type="Proteomes" id="UP000244496"/>
    </source>
</evidence>
<dbReference type="InterPro" id="IPR003723">
    <property type="entry name" value="Precorrin-6x_reduct"/>
</dbReference>
<dbReference type="NCBIfam" id="NF005968">
    <property type="entry name" value="PRK08057.1-2"/>
    <property type="match status" value="1"/>
</dbReference>
<dbReference type="PANTHER" id="PTHR36925">
    <property type="entry name" value="COBALT-PRECORRIN-6A REDUCTASE"/>
    <property type="match status" value="1"/>
</dbReference>
<dbReference type="RefSeq" id="WP_108437533.1">
    <property type="nucleotide sequence ID" value="NZ_CP028920.1"/>
</dbReference>
<accession>A0A2S0USD3</accession>
<dbReference type="KEGG" id="geh:HYN69_19250"/>
<evidence type="ECO:0000256" key="1">
    <source>
        <dbReference type="ARBA" id="ARBA00004953"/>
    </source>
</evidence>
<dbReference type="EMBL" id="CP028920">
    <property type="protein sequence ID" value="AWB50729.1"/>
    <property type="molecule type" value="Genomic_DNA"/>
</dbReference>
<comment type="pathway">
    <text evidence="1">Cofactor biosynthesis; adenosylcobalamin biosynthesis.</text>
</comment>
<keyword evidence="3" id="KW-0560">Oxidoreductase</keyword>
<evidence type="ECO:0000313" key="4">
    <source>
        <dbReference type="EMBL" id="AWB50729.1"/>
    </source>
</evidence>
<organism evidence="4 6">
    <name type="scientific">Paragemmobacter aquarius</name>
    <dbReference type="NCBI Taxonomy" id="2169400"/>
    <lineage>
        <taxon>Bacteria</taxon>
        <taxon>Pseudomonadati</taxon>
        <taxon>Pseudomonadota</taxon>
        <taxon>Alphaproteobacteria</taxon>
        <taxon>Rhodobacterales</taxon>
        <taxon>Paracoccaceae</taxon>
        <taxon>Paragemmobacter</taxon>
    </lineage>
</organism>
<dbReference type="EMBL" id="CP028920">
    <property type="protein sequence ID" value="AWB50872.1"/>
    <property type="molecule type" value="Genomic_DNA"/>
</dbReference>
<dbReference type="NCBIfam" id="TIGR00715">
    <property type="entry name" value="precor6x_red"/>
    <property type="match status" value="1"/>
</dbReference>
<keyword evidence="4" id="KW-0614">Plasmid</keyword>
<dbReference type="OrthoDB" id="5183775at2"/>
<dbReference type="AlphaFoldDB" id="A0A2S0USD3"/>
<evidence type="ECO:0000256" key="3">
    <source>
        <dbReference type="ARBA" id="ARBA00023002"/>
    </source>
</evidence>